<comment type="caution">
    <text evidence="4">The sequence shown here is derived from an EMBL/GenBank/DDBJ whole genome shotgun (WGS) entry which is preliminary data.</text>
</comment>
<evidence type="ECO:0000259" key="3">
    <source>
        <dbReference type="SMART" id="SM01329"/>
    </source>
</evidence>
<name>A0A367XB67_9PROT</name>
<keyword evidence="2" id="KW-0560">Oxidoreductase</keyword>
<feature type="domain" description="Isopropylmalate dehydrogenase-like" evidence="3">
    <location>
        <begin position="2"/>
        <end position="347"/>
    </location>
</feature>
<gene>
    <name evidence="4" type="ORF">TH25_10465</name>
</gene>
<dbReference type="GO" id="GO:0006099">
    <property type="term" value="P:tricarboxylic acid cycle"/>
    <property type="evidence" value="ECO:0007669"/>
    <property type="project" value="TreeGrafter"/>
</dbReference>
<dbReference type="PROSITE" id="PS00470">
    <property type="entry name" value="IDH_IMDH"/>
    <property type="match status" value="1"/>
</dbReference>
<evidence type="ECO:0000313" key="5">
    <source>
        <dbReference type="Proteomes" id="UP000252517"/>
    </source>
</evidence>
<reference evidence="4 5" key="1">
    <citation type="submission" date="2014-07" db="EMBL/GenBank/DDBJ databases">
        <title>Draft genome sequence of Thalassospira profundimaris S25-3-2.</title>
        <authorList>
            <person name="Lai Q."/>
            <person name="Shao Z."/>
        </authorList>
    </citation>
    <scope>NUCLEOTIDE SEQUENCE [LARGE SCALE GENOMIC DNA]</scope>
    <source>
        <strain evidence="4 5">S25-3-2</strain>
    </source>
</reference>
<dbReference type="InterPro" id="IPR019818">
    <property type="entry name" value="IsoCit/isopropylmalate_DH_CS"/>
</dbReference>
<evidence type="ECO:0000256" key="1">
    <source>
        <dbReference type="ARBA" id="ARBA00007769"/>
    </source>
</evidence>
<dbReference type="SUPFAM" id="SSF53659">
    <property type="entry name" value="Isocitrate/Isopropylmalate dehydrogenase-like"/>
    <property type="match status" value="1"/>
</dbReference>
<dbReference type="Pfam" id="PF00180">
    <property type="entry name" value="Iso_dh"/>
    <property type="match status" value="1"/>
</dbReference>
<comment type="similarity">
    <text evidence="1">Belongs to the isocitrate and isopropylmalate dehydrogenases family.</text>
</comment>
<dbReference type="PANTHER" id="PTHR11835">
    <property type="entry name" value="DECARBOXYLATING DEHYDROGENASES-ISOCITRATE, ISOPROPYLMALATE, TARTRATE"/>
    <property type="match status" value="1"/>
</dbReference>
<protein>
    <submittedName>
        <fullName evidence="4">3-isopropylmalate dehydrogenase</fullName>
    </submittedName>
</protein>
<dbReference type="GO" id="GO:0000287">
    <property type="term" value="F:magnesium ion binding"/>
    <property type="evidence" value="ECO:0007669"/>
    <property type="project" value="InterPro"/>
</dbReference>
<dbReference type="InterPro" id="IPR024084">
    <property type="entry name" value="IsoPropMal-DH-like_dom"/>
</dbReference>
<dbReference type="EMBL" id="JPWH01000007">
    <property type="protein sequence ID" value="RCK50699.1"/>
    <property type="molecule type" value="Genomic_DNA"/>
</dbReference>
<dbReference type="Gene3D" id="3.40.718.10">
    <property type="entry name" value="Isopropylmalate Dehydrogenase"/>
    <property type="match status" value="1"/>
</dbReference>
<organism evidence="4 5">
    <name type="scientific">Thalassospira profundimaris</name>
    <dbReference type="NCBI Taxonomy" id="502049"/>
    <lineage>
        <taxon>Bacteria</taxon>
        <taxon>Pseudomonadati</taxon>
        <taxon>Pseudomonadota</taxon>
        <taxon>Alphaproteobacteria</taxon>
        <taxon>Rhodospirillales</taxon>
        <taxon>Thalassospiraceae</taxon>
        <taxon>Thalassospira</taxon>
    </lineage>
</organism>
<dbReference type="GO" id="GO:0006102">
    <property type="term" value="P:isocitrate metabolic process"/>
    <property type="evidence" value="ECO:0007669"/>
    <property type="project" value="TreeGrafter"/>
</dbReference>
<evidence type="ECO:0000313" key="4">
    <source>
        <dbReference type="EMBL" id="RCK50699.1"/>
    </source>
</evidence>
<dbReference type="PANTHER" id="PTHR11835:SF34">
    <property type="entry name" value="ISOCITRATE DEHYDROGENASE [NAD] SUBUNIT ALPHA, MITOCHONDRIAL"/>
    <property type="match status" value="1"/>
</dbReference>
<proteinExistence type="inferred from homology"/>
<dbReference type="GO" id="GO:0004449">
    <property type="term" value="F:isocitrate dehydrogenase (NAD+) activity"/>
    <property type="evidence" value="ECO:0007669"/>
    <property type="project" value="TreeGrafter"/>
</dbReference>
<evidence type="ECO:0000256" key="2">
    <source>
        <dbReference type="ARBA" id="ARBA00023002"/>
    </source>
</evidence>
<accession>A0A367XB67</accession>
<dbReference type="RefSeq" id="WP_114088270.1">
    <property type="nucleotide sequence ID" value="NZ_JPWH01000007.1"/>
</dbReference>
<dbReference type="SMART" id="SM01329">
    <property type="entry name" value="Iso_dh"/>
    <property type="match status" value="1"/>
</dbReference>
<sequence>MDVLFLPGDGIGPEITDVTRSVLREINDAFSLGLEFSEDDVGYSSLEKHGKTITPELIDRVRKADMTILGPVDTAHYPPADQGGINPSAALRINLDLYANVRPSRAIAGLSALTPAMDLVIVRENTEGFYADRTMFAGTGEVMPTPDLALAMRKITRQGSYRIAAYGAKLAAQRRKHLTIVHKANVLKLSDGLFLGEAQKACANQGGLTVRDEHVDAMASLLVRTPDAFDVIVTTNMFGDILSNQAAELSGGLGLSGSINASDDIAVAQASHGSAPDIAGKNQANPVSLLFSTAQLLDWKGTQTGRHDLQNAARKLDDVIVTTIQNPETRTRDLGGTLSCSDFGQALIKNIRAL</sequence>
<dbReference type="OrthoDB" id="9767905at2"/>
<dbReference type="GO" id="GO:0051287">
    <property type="term" value="F:NAD binding"/>
    <property type="evidence" value="ECO:0007669"/>
    <property type="project" value="InterPro"/>
</dbReference>
<dbReference type="AlphaFoldDB" id="A0A367XB67"/>
<dbReference type="Proteomes" id="UP000252517">
    <property type="component" value="Unassembled WGS sequence"/>
</dbReference>